<dbReference type="SMART" id="SM00066">
    <property type="entry name" value="GAL4"/>
    <property type="match status" value="1"/>
</dbReference>
<dbReference type="VEuPathDB" id="FungiDB:ACLA_045510"/>
<sequence>MNTMIGPVHSGETEPPRSIPSPPRPLLRNLSALLSAFDCTQQPDQPLLGVSIMASESSQLDITTPQAGNPEQDATLGEESAKRKAEQTNGTHTRTKRNRYISIACNECKRRKIKCNGQVPCQRCGHLNLECRYAPNCCNNNFKDSEEFRSMKDQITNLQDQVNNLFTSLNDLRSHKSSLDSPNLENLSRDGSQSVFTPIHTAPVRPRMRHPRFHGPTSSAFNFDVARSSLQNMGIAPAEEVINDDLITAHATPAGSPPAQHAVFAHPIHPTKDPIWAIKREEAIRLCHVYEEEVGIMYPLVDIEKVTHQVNLLYTFMEAAMRTGFTQRAHPGSDAFHDDNTNLLKMILAITLIVEGSGQSELGQRLYMSVKPVIEAKLWGPLDVKTIQLFGMMATYHFHTDDDAMAYRVIGLAARMCLELGLHRREALMKSFPNEDQWSDVTRIFWTIYSLDRRWSLGTGLPFVIQDEDIDPNLPEPVASLPYLRCMVSYNRISSKIWYSGLGSEGTTDVRRDEIGYLDYQVLQWYKQVPDALRFYPGESPKHVESASRGLRRLRVLLYLRMSQLRILIYRPVLHSSASIAEDKGHAQTVVDVAKDTVRVLTQLNHTSDIYRSQQITFNYFLVAALAVLFLAVCHAPNEFNRQVRDEFYMALDLINGFSTKSYVSKRLWKTIKGLRMIGERLGVLARPFGSDSNDPHSTAAVAMAGLAGHPIEDLSVYGPMNGVNELGNSPLNGLQMSHELTNLFEAVGGFSNFITSGTGAEGINGFVGHDGEIQNTGEGLSGVFGDEGELSRVIRELF</sequence>
<name>A1CGT1_ASPCL</name>
<dbReference type="Pfam" id="PF04082">
    <property type="entry name" value="Fungal_trans"/>
    <property type="match status" value="1"/>
</dbReference>
<accession>A1CGT1</accession>
<dbReference type="CDD" id="cd00067">
    <property type="entry name" value="GAL4"/>
    <property type="match status" value="1"/>
</dbReference>
<dbReference type="CDD" id="cd12148">
    <property type="entry name" value="fungal_TF_MHR"/>
    <property type="match status" value="1"/>
</dbReference>
<proteinExistence type="predicted"/>
<dbReference type="SMART" id="SM00906">
    <property type="entry name" value="Fungal_trans"/>
    <property type="match status" value="1"/>
</dbReference>
<feature type="compositionally biased region" description="Polar residues" evidence="6">
    <location>
        <begin position="59"/>
        <end position="69"/>
    </location>
</feature>
<evidence type="ECO:0000256" key="4">
    <source>
        <dbReference type="ARBA" id="ARBA00023163"/>
    </source>
</evidence>
<dbReference type="OrthoDB" id="3971593at2759"/>
<organism evidence="8 9">
    <name type="scientific">Aspergillus clavatus (strain ATCC 1007 / CBS 513.65 / DSM 816 / NCTC 3887 / NRRL 1 / QM 1276 / 107)</name>
    <dbReference type="NCBI Taxonomy" id="344612"/>
    <lineage>
        <taxon>Eukaryota</taxon>
        <taxon>Fungi</taxon>
        <taxon>Dikarya</taxon>
        <taxon>Ascomycota</taxon>
        <taxon>Pezizomycotina</taxon>
        <taxon>Eurotiomycetes</taxon>
        <taxon>Eurotiomycetidae</taxon>
        <taxon>Eurotiales</taxon>
        <taxon>Aspergillaceae</taxon>
        <taxon>Aspergillus</taxon>
        <taxon>Aspergillus subgen. Fumigati</taxon>
    </lineage>
</organism>
<dbReference type="PROSITE" id="PS00463">
    <property type="entry name" value="ZN2_CY6_FUNGAL_1"/>
    <property type="match status" value="1"/>
</dbReference>
<keyword evidence="9" id="KW-1185">Reference proteome</keyword>
<dbReference type="RefSeq" id="XP_001271512.1">
    <property type="nucleotide sequence ID" value="XM_001271511.1"/>
</dbReference>
<dbReference type="GO" id="GO:0000981">
    <property type="term" value="F:DNA-binding transcription factor activity, RNA polymerase II-specific"/>
    <property type="evidence" value="ECO:0007669"/>
    <property type="project" value="InterPro"/>
</dbReference>
<keyword evidence="4" id="KW-0804">Transcription</keyword>
<dbReference type="Gene3D" id="4.10.240.10">
    <property type="entry name" value="Zn(2)-C6 fungal-type DNA-binding domain"/>
    <property type="match status" value="1"/>
</dbReference>
<keyword evidence="1" id="KW-0479">Metal-binding</keyword>
<gene>
    <name evidence="8" type="ORF">ACLA_045510</name>
</gene>
<dbReference type="OMA" id="DEIGIMY"/>
<dbReference type="InterPro" id="IPR007219">
    <property type="entry name" value="XnlR_reg_dom"/>
</dbReference>
<evidence type="ECO:0000256" key="3">
    <source>
        <dbReference type="ARBA" id="ARBA00023125"/>
    </source>
</evidence>
<dbReference type="Proteomes" id="UP000006701">
    <property type="component" value="Unassembled WGS sequence"/>
</dbReference>
<evidence type="ECO:0000259" key="7">
    <source>
        <dbReference type="PROSITE" id="PS50048"/>
    </source>
</evidence>
<feature type="domain" description="Zn(2)-C6 fungal-type" evidence="7">
    <location>
        <begin position="104"/>
        <end position="133"/>
    </location>
</feature>
<feature type="region of interest" description="Disordered" evidence="6">
    <location>
        <begin position="1"/>
        <end position="25"/>
    </location>
</feature>
<dbReference type="GO" id="GO:0005634">
    <property type="term" value="C:nucleus"/>
    <property type="evidence" value="ECO:0007669"/>
    <property type="project" value="TreeGrafter"/>
</dbReference>
<protein>
    <submittedName>
        <fullName evidence="8">Fungal specific transcription factor domain protein</fullName>
    </submittedName>
</protein>
<dbReference type="InterPro" id="IPR001138">
    <property type="entry name" value="Zn2Cys6_DnaBD"/>
</dbReference>
<dbReference type="SUPFAM" id="SSF57701">
    <property type="entry name" value="Zn2/Cys6 DNA-binding domain"/>
    <property type="match status" value="1"/>
</dbReference>
<dbReference type="PROSITE" id="PS50048">
    <property type="entry name" value="ZN2_CY6_FUNGAL_2"/>
    <property type="match status" value="1"/>
</dbReference>
<evidence type="ECO:0000256" key="6">
    <source>
        <dbReference type="SAM" id="MobiDB-lite"/>
    </source>
</evidence>
<dbReference type="PANTHER" id="PTHR47424">
    <property type="entry name" value="REGULATORY PROTEIN GAL4"/>
    <property type="match status" value="1"/>
</dbReference>
<dbReference type="eggNOG" id="ENOG502S5RK">
    <property type="taxonomic scope" value="Eukaryota"/>
</dbReference>
<dbReference type="EMBL" id="DS027054">
    <property type="protein sequence ID" value="EAW10086.1"/>
    <property type="molecule type" value="Genomic_DNA"/>
</dbReference>
<dbReference type="Pfam" id="PF00172">
    <property type="entry name" value="Zn_clus"/>
    <property type="match status" value="1"/>
</dbReference>
<reference evidence="8 9" key="1">
    <citation type="journal article" date="2008" name="PLoS Genet.">
        <title>Genomic islands in the pathogenic filamentous fungus Aspergillus fumigatus.</title>
        <authorList>
            <person name="Fedorova N.D."/>
            <person name="Khaldi N."/>
            <person name="Joardar V.S."/>
            <person name="Maiti R."/>
            <person name="Amedeo P."/>
            <person name="Anderson M.J."/>
            <person name="Crabtree J."/>
            <person name="Silva J.C."/>
            <person name="Badger J.H."/>
            <person name="Albarraq A."/>
            <person name="Angiuoli S."/>
            <person name="Bussey H."/>
            <person name="Bowyer P."/>
            <person name="Cotty P.J."/>
            <person name="Dyer P.S."/>
            <person name="Egan A."/>
            <person name="Galens K."/>
            <person name="Fraser-Liggett C.M."/>
            <person name="Haas B.J."/>
            <person name="Inman J.M."/>
            <person name="Kent R."/>
            <person name="Lemieux S."/>
            <person name="Malavazi I."/>
            <person name="Orvis J."/>
            <person name="Roemer T."/>
            <person name="Ronning C.M."/>
            <person name="Sundaram J.P."/>
            <person name="Sutton G."/>
            <person name="Turner G."/>
            <person name="Venter J.C."/>
            <person name="White O.R."/>
            <person name="Whitty B.R."/>
            <person name="Youngman P."/>
            <person name="Wolfe K.H."/>
            <person name="Goldman G.H."/>
            <person name="Wortman J.R."/>
            <person name="Jiang B."/>
            <person name="Denning D.W."/>
            <person name="Nierman W.C."/>
        </authorList>
    </citation>
    <scope>NUCLEOTIDE SEQUENCE [LARGE SCALE GENOMIC DNA]</scope>
    <source>
        <strain evidence="9">ATCC 1007 / CBS 513.65 / DSM 816 / NCTC 3887 / NRRL 1</strain>
    </source>
</reference>
<feature type="region of interest" description="Disordered" evidence="6">
    <location>
        <begin position="59"/>
        <end position="95"/>
    </location>
</feature>
<keyword evidence="3" id="KW-0238">DNA-binding</keyword>
<dbReference type="STRING" id="344612.A1CGT1"/>
<evidence type="ECO:0000313" key="9">
    <source>
        <dbReference type="Proteomes" id="UP000006701"/>
    </source>
</evidence>
<evidence type="ECO:0000256" key="2">
    <source>
        <dbReference type="ARBA" id="ARBA00023015"/>
    </source>
</evidence>
<evidence type="ECO:0000256" key="1">
    <source>
        <dbReference type="ARBA" id="ARBA00022723"/>
    </source>
</evidence>
<dbReference type="AlphaFoldDB" id="A1CGT1"/>
<dbReference type="GO" id="GO:0000435">
    <property type="term" value="P:positive regulation of transcription from RNA polymerase II promoter by galactose"/>
    <property type="evidence" value="ECO:0007669"/>
    <property type="project" value="TreeGrafter"/>
</dbReference>
<keyword evidence="2" id="KW-0805">Transcription regulation</keyword>
<dbReference type="HOGENOM" id="CLU_008828_1_0_1"/>
<dbReference type="KEGG" id="act:ACLA_045510"/>
<dbReference type="GO" id="GO:0006351">
    <property type="term" value="P:DNA-templated transcription"/>
    <property type="evidence" value="ECO:0007669"/>
    <property type="project" value="InterPro"/>
</dbReference>
<keyword evidence="5" id="KW-0539">Nucleus</keyword>
<evidence type="ECO:0000256" key="5">
    <source>
        <dbReference type="ARBA" id="ARBA00023242"/>
    </source>
</evidence>
<dbReference type="GO" id="GO:0008270">
    <property type="term" value="F:zinc ion binding"/>
    <property type="evidence" value="ECO:0007669"/>
    <property type="project" value="InterPro"/>
</dbReference>
<dbReference type="InterPro" id="IPR036864">
    <property type="entry name" value="Zn2-C6_fun-type_DNA-bd_sf"/>
</dbReference>
<dbReference type="GO" id="GO:0000978">
    <property type="term" value="F:RNA polymerase II cis-regulatory region sequence-specific DNA binding"/>
    <property type="evidence" value="ECO:0007669"/>
    <property type="project" value="TreeGrafter"/>
</dbReference>
<dbReference type="GeneID" id="4703998"/>
<dbReference type="InterPro" id="IPR051127">
    <property type="entry name" value="Fungal_SecMet_Regulators"/>
</dbReference>
<evidence type="ECO:0000313" key="8">
    <source>
        <dbReference type="EMBL" id="EAW10086.1"/>
    </source>
</evidence>
<dbReference type="PANTHER" id="PTHR47424:SF5">
    <property type="entry name" value="ZN(II)2CYS6 TRANSCRIPTION FACTOR (EUROFUNG)"/>
    <property type="match status" value="1"/>
</dbReference>